<feature type="region of interest" description="Disordered" evidence="1">
    <location>
        <begin position="268"/>
        <end position="367"/>
    </location>
</feature>
<dbReference type="SMART" id="SM00315">
    <property type="entry name" value="RGS"/>
    <property type="match status" value="2"/>
</dbReference>
<name>A0AAE0RND5_9BIVA</name>
<sequence>MIIDLTWRFAYLATQIDFKYTDKLSCPFSRLNFALKYTLIKKGSYFLTAWMKKDEPLARRTTDPESPWNKARPRTRHNVKALEITGENLEDLLAYDDLFLDYFNAFLTLPVFPKQLLYNRLTGSFDEVDDTDTASEGSHSVGKLGGRYGCTDEEREQMLIWAKTNRLPLFLSTQLFREFKLCKLLLRPLDDRYSASRHSSQQIRGYSRQSESYVSSLSNSADNSANDVLEDEDLAFAENQFNPRELYRYQRPGSRAFSMPPPFHGGFESYFSKQQGSTTTGTQLTSPSKSASQKSKQKFEIPPLKFNPKGGIYSDGRRDVSFSNDLEKVQFDPQRDPAGSKSQVSRHSSKYAKNKKQPTSDAEEQFRRQARALSAPINYEDFMNQPFYGDFDYMLGEEEPEPNGQVYVTFDDEGVSEEQTETDVKNLEGRLKMSFQQLKEQLLGSYGGMDNFQQFLADTAGSQLINFWLDCEFFKDTMENCDEVEIMEKRNSLFRDIKDKYKLNLTKDAKEQIARASSNSTLSHTIFIRTQYDVLRRLRAYWVPRYILHQEHSKSYDTSLMRSDPPRWITIPPDHIHESMSFFPSISVVNSMPVRPDDVLSYSMTKSWDFVSKGGRRLDDRVTSAKFSRRQAPLVGMKERLIIALSADKTAGGPFERFLEKQLDETCLSNLLFWQDVMEYGAAEDRSADRLLRLCHAWSIYNKFISENSPYNISVSSQERDQLHQCLMSAQDFVHSSVFNGAKLHAVQKLEMAWIRFLKEDLKSFLDCRIRPGIESPPSTADVIEITLTDDDILIRRPNPWLKRYPTTDSQRLARRSEWDDLSSEQRAEIRAQRRAKRKEMERERRKAIRAAYRRVREAKNKKPTEEKKEGQDEMEFDEAGDEKKSAKPPPPFHDMVANKAILTNFKKHLAESDEKECLNMVSLYMDIENYLSYGSNKKEQQKKENHASYIQKTYLDAHSKKKVGLTDKIATKISSEKDRPKTPLLKEILHHVDHKIDEHMKAYLMAKAEEQGMEPGDLVKLSQAELTMRLGTDPAMMGAWKKKGGKKFGEDDSDEGKKKVVGTFTGEFDSEYSHPAIRVTFLEEDQDLEMTHLKSKRKVHFAHTGQPESDPSRSLPSQDDSESIVRLTSSQQAAYKHRKRMGKMHMKTHRAQPHKEDKEEFLKEIKLSSQGDPTLQMLYFYKYLMKYGQEDNMPLIEKDLFFYIEVQKFKDCSHAYSDEELLKKKVQCILDCFLDSITSPSIQVDLNTEVHQKTLRAAQKYLLGKEVLSNIFDEAQLSVFKELLPYWAGFKKSYSPPEDQNKRPITKYQKLLKKRLDTIENYVIPPNEFYLPSIPEGAVAAFTFTLADGIKLRDHLSSEENMVETPTDKESGTRSSRMDSRKHRPSIVGSLQGGSAGDRGAVPQMGRRESIAVKPT</sequence>
<reference evidence="3" key="3">
    <citation type="submission" date="2023-05" db="EMBL/GenBank/DDBJ databases">
        <authorList>
            <person name="Smith C.H."/>
        </authorList>
    </citation>
    <scope>NUCLEOTIDE SEQUENCE</scope>
    <source>
        <strain evidence="3">CHS0354</strain>
        <tissue evidence="3">Mantle</tissue>
    </source>
</reference>
<feature type="compositionally biased region" description="Basic and acidic residues" evidence="1">
    <location>
        <begin position="855"/>
        <end position="872"/>
    </location>
</feature>
<evidence type="ECO:0000259" key="2">
    <source>
        <dbReference type="PROSITE" id="PS50132"/>
    </source>
</evidence>
<feature type="domain" description="RGS" evidence="2">
    <location>
        <begin position="1179"/>
        <end position="1284"/>
    </location>
</feature>
<dbReference type="InterPro" id="IPR042651">
    <property type="entry name" value="Rgs22"/>
</dbReference>
<dbReference type="Proteomes" id="UP001195483">
    <property type="component" value="Unassembled WGS sequence"/>
</dbReference>
<evidence type="ECO:0000313" key="3">
    <source>
        <dbReference type="EMBL" id="KAK3576325.1"/>
    </source>
</evidence>
<feature type="compositionally biased region" description="Basic and acidic residues" evidence="1">
    <location>
        <begin position="815"/>
        <end position="832"/>
    </location>
</feature>
<comment type="caution">
    <text evidence="3">The sequence shown here is derived from an EMBL/GenBank/DDBJ whole genome shotgun (WGS) entry which is preliminary data.</text>
</comment>
<keyword evidence="4" id="KW-1185">Reference proteome</keyword>
<feature type="region of interest" description="Disordered" evidence="1">
    <location>
        <begin position="1358"/>
        <end position="1417"/>
    </location>
</feature>
<reference evidence="3" key="1">
    <citation type="journal article" date="2021" name="Genome Biol. Evol.">
        <title>A High-Quality Reference Genome for a Parasitic Bivalve with Doubly Uniparental Inheritance (Bivalvia: Unionida).</title>
        <authorList>
            <person name="Smith C.H."/>
        </authorList>
    </citation>
    <scope>NUCLEOTIDE SEQUENCE</scope>
    <source>
        <strain evidence="3">CHS0354</strain>
    </source>
</reference>
<feature type="region of interest" description="Disordered" evidence="1">
    <location>
        <begin position="813"/>
        <end position="894"/>
    </location>
</feature>
<accession>A0AAE0RND5</accession>
<feature type="domain" description="RGS" evidence="2">
    <location>
        <begin position="440"/>
        <end position="501"/>
    </location>
</feature>
<dbReference type="GO" id="GO:0005634">
    <property type="term" value="C:nucleus"/>
    <property type="evidence" value="ECO:0007669"/>
    <property type="project" value="TreeGrafter"/>
</dbReference>
<reference evidence="3" key="2">
    <citation type="journal article" date="2021" name="Genome Biol. Evol.">
        <title>Developing a high-quality reference genome for a parasitic bivalve with doubly uniparental inheritance (Bivalvia: Unionida).</title>
        <authorList>
            <person name="Smith C.H."/>
        </authorList>
    </citation>
    <scope>NUCLEOTIDE SEQUENCE</scope>
    <source>
        <strain evidence="3">CHS0354</strain>
        <tissue evidence="3">Mantle</tissue>
    </source>
</reference>
<dbReference type="SUPFAM" id="SSF48097">
    <property type="entry name" value="Regulator of G-protein signaling, RGS"/>
    <property type="match status" value="4"/>
</dbReference>
<feature type="compositionally biased region" description="Basic and acidic residues" evidence="1">
    <location>
        <begin position="1407"/>
        <end position="1417"/>
    </location>
</feature>
<gene>
    <name evidence="3" type="ORF">CHS0354_039734</name>
</gene>
<evidence type="ECO:0000256" key="1">
    <source>
        <dbReference type="SAM" id="MobiDB-lite"/>
    </source>
</evidence>
<protein>
    <recommendedName>
        <fullName evidence="2">RGS domain-containing protein</fullName>
    </recommendedName>
</protein>
<dbReference type="InterPro" id="IPR016137">
    <property type="entry name" value="RGS"/>
</dbReference>
<dbReference type="PANTHER" id="PTHR46583:SF2">
    <property type="entry name" value="RGS DOMAIN-CONTAINING PROTEIN"/>
    <property type="match status" value="1"/>
</dbReference>
<dbReference type="Gene3D" id="1.10.167.10">
    <property type="entry name" value="Regulator of G-protein Signalling 4, domain 2"/>
    <property type="match status" value="4"/>
</dbReference>
<dbReference type="InterPro" id="IPR044926">
    <property type="entry name" value="RGS_subdomain_2"/>
</dbReference>
<feature type="domain" description="RGS" evidence="2">
    <location>
        <begin position="655"/>
        <end position="751"/>
    </location>
</feature>
<organism evidence="3 4">
    <name type="scientific">Potamilus streckersoni</name>
    <dbReference type="NCBI Taxonomy" id="2493646"/>
    <lineage>
        <taxon>Eukaryota</taxon>
        <taxon>Metazoa</taxon>
        <taxon>Spiralia</taxon>
        <taxon>Lophotrochozoa</taxon>
        <taxon>Mollusca</taxon>
        <taxon>Bivalvia</taxon>
        <taxon>Autobranchia</taxon>
        <taxon>Heteroconchia</taxon>
        <taxon>Palaeoheterodonta</taxon>
        <taxon>Unionida</taxon>
        <taxon>Unionoidea</taxon>
        <taxon>Unionidae</taxon>
        <taxon>Ambleminae</taxon>
        <taxon>Lampsilini</taxon>
        <taxon>Potamilus</taxon>
    </lineage>
</organism>
<dbReference type="EMBL" id="JAEAOA010002319">
    <property type="protein sequence ID" value="KAK3576325.1"/>
    <property type="molecule type" value="Genomic_DNA"/>
</dbReference>
<feature type="compositionally biased region" description="Basic residues" evidence="1">
    <location>
        <begin position="347"/>
        <end position="356"/>
    </location>
</feature>
<dbReference type="InterPro" id="IPR036305">
    <property type="entry name" value="RGS_sf"/>
</dbReference>
<feature type="compositionally biased region" description="Basic and acidic residues" evidence="1">
    <location>
        <begin position="315"/>
        <end position="335"/>
    </location>
</feature>
<dbReference type="PANTHER" id="PTHR46583">
    <property type="entry name" value="REGULATOR OF G-PROTEIN SIGNALING 22"/>
    <property type="match status" value="1"/>
</dbReference>
<dbReference type="PROSITE" id="PS50132">
    <property type="entry name" value="RGS"/>
    <property type="match status" value="3"/>
</dbReference>
<dbReference type="GO" id="GO:0009966">
    <property type="term" value="P:regulation of signal transduction"/>
    <property type="evidence" value="ECO:0007669"/>
    <property type="project" value="InterPro"/>
</dbReference>
<dbReference type="GO" id="GO:0005737">
    <property type="term" value="C:cytoplasm"/>
    <property type="evidence" value="ECO:0007669"/>
    <property type="project" value="TreeGrafter"/>
</dbReference>
<feature type="region of interest" description="Disordered" evidence="1">
    <location>
        <begin position="1098"/>
        <end position="1132"/>
    </location>
</feature>
<feature type="compositionally biased region" description="Basic and acidic residues" evidence="1">
    <location>
        <begin position="1367"/>
        <end position="1380"/>
    </location>
</feature>
<proteinExistence type="predicted"/>
<evidence type="ECO:0000313" key="4">
    <source>
        <dbReference type="Proteomes" id="UP001195483"/>
    </source>
</evidence>
<feature type="compositionally biased region" description="Polar residues" evidence="1">
    <location>
        <begin position="1107"/>
        <end position="1119"/>
    </location>
</feature>
<dbReference type="Pfam" id="PF00615">
    <property type="entry name" value="RGS"/>
    <property type="match status" value="3"/>
</dbReference>
<dbReference type="CDD" id="cd07440">
    <property type="entry name" value="RGS"/>
    <property type="match status" value="1"/>
</dbReference>
<dbReference type="GO" id="GO:0001965">
    <property type="term" value="F:G-protein alpha-subunit binding"/>
    <property type="evidence" value="ECO:0007669"/>
    <property type="project" value="InterPro"/>
</dbReference>
<feature type="compositionally biased region" description="Low complexity" evidence="1">
    <location>
        <begin position="274"/>
        <end position="294"/>
    </location>
</feature>